<gene>
    <name evidence="2" type="ORF">TRFO_34325</name>
</gene>
<dbReference type="InterPro" id="IPR032675">
    <property type="entry name" value="LRR_dom_sf"/>
</dbReference>
<proteinExistence type="predicted"/>
<accession>A0A1J4JLK8</accession>
<organism evidence="2 3">
    <name type="scientific">Tritrichomonas foetus</name>
    <dbReference type="NCBI Taxonomy" id="1144522"/>
    <lineage>
        <taxon>Eukaryota</taxon>
        <taxon>Metamonada</taxon>
        <taxon>Parabasalia</taxon>
        <taxon>Tritrichomonadida</taxon>
        <taxon>Tritrichomonadidae</taxon>
        <taxon>Tritrichomonas</taxon>
    </lineage>
</organism>
<dbReference type="RefSeq" id="XP_068352424.1">
    <property type="nucleotide sequence ID" value="XM_068509611.1"/>
</dbReference>
<comment type="caution">
    <text evidence="2">The sequence shown here is derived from an EMBL/GenBank/DDBJ whole genome shotgun (WGS) entry which is preliminary data.</text>
</comment>
<protein>
    <submittedName>
        <fullName evidence="2">Uncharacterized protein</fullName>
    </submittedName>
</protein>
<dbReference type="Proteomes" id="UP000179807">
    <property type="component" value="Unassembled WGS sequence"/>
</dbReference>
<dbReference type="SUPFAM" id="SSF52047">
    <property type="entry name" value="RNI-like"/>
    <property type="match status" value="2"/>
</dbReference>
<dbReference type="GeneID" id="94844315"/>
<evidence type="ECO:0000256" key="1">
    <source>
        <dbReference type="SAM" id="MobiDB-lite"/>
    </source>
</evidence>
<sequence>MWKDSLHPSHIRHDEKGIQKVLANLGLTTIEVENVKQHCENKEFKAQSLIYSQIGLFLVSKSKIGRKLKLAVFISYFDIQYLEYKSNGTFFFKIKTGDDLILEFSDTDKFIHRITDLYTAFFSRNPNHPNLIIKNCPIQLQVSDYQQVDNASLLQYFSMCSKYNQAIDLNTRKIIESFQNSSRISITLDRCCATPVNYKIISRILIEEPKLKILKFDNFAPKNVCKIIYHVLKHNKNITTIIMTNYDSLLIEQFNFNNLKNPSVICWNFSSMNLEDQRTKLLFDEFMYYHGDIQKLSIDNCRFINATAEKLGEVLRTAYAFRTLEILEINFISIPREHSLAIFKAFLRAVSCLKTLQLYSANGWSNPVLYQIDNSQQTIHLFESSCIKHISVSNLDLRLITKEVVFPPSVNILEINNCVMNCASLTQVLKAASRLNSPLVLSLQSIQINSNEYNFFINSSHVIPKFTNIVELDYSNNQIPKRFIPEFYRIFINSSPIKCLCLNRVFGPSQLSDICKILNHLKTKSIWGIELSGGENNTTFQKITKVLLNILKELKSLEYLNLAEQGWALDCGNDMISFLSEMKQLRYLSVDGARFGDLNAFVTFYNFLFTQTNIVAVIKQFADLSALVPNKSIIEGNPPLEKIISIFRMKSFHSSRLIRSHYFMRYNDMNNFTDFRTNFPIYISGVPEKDQFDLNIISEATLTVRSLIDYDFVEIHGSFSQHQQKFIGQPFEDVQVFSHTIPEFEMPDELAKYHDKYQASEELTAPKITPKLNTRDIISKYRKWITYKHQRMFRNLAMLSNLFNKVNDDERGVDSFGCNLHKVDPPTFIPLGAIQIITNQVENINDDNSENDYDEISFSTMTAARNEYAGSHNSISPQHSDSRLNIYSDNEETENSGIIPSLSSPMLLPIPFSRNHGKRMSEHIQLVNVPVSIAKRRESFAEMFDADYKGPQVEEIDAIPLKSLREQIPDRQQSNTLERIEEYIKPLEEIQPTRYVRTNSLPLVPPSTSRSMPNIPIYLMSLYSTLCPLLAHKSLRKSRSRTLLSEQIRKVSNGRLNKGIPTIIDVEDEENGHIDQFKPVLIKKESQMMSLDRGKRYGSSSNASGLIKPAPLPIPIRDSPLSTTSSQGNFYLTPPINIASPPTENLQKSSDDITVPSPKYNSGNLSKPLSTMPILRKSNNIPLPLGRVSGSPPMYSPSQFKPPVQPPIPIPIHTQNRPQSPLQPQTLSPRLSPSVPEPIVKPESDCEDVNDEMPNGFALPDPASVPKAPETAQNHYTALKRMAIPVFD</sequence>
<dbReference type="EMBL" id="MLAK01001014">
    <property type="protein sequence ID" value="OHS99287.1"/>
    <property type="molecule type" value="Genomic_DNA"/>
</dbReference>
<feature type="compositionally biased region" description="Low complexity" evidence="1">
    <location>
        <begin position="1217"/>
        <end position="1234"/>
    </location>
</feature>
<dbReference type="Gene3D" id="3.80.10.10">
    <property type="entry name" value="Ribonuclease Inhibitor"/>
    <property type="match status" value="1"/>
</dbReference>
<name>A0A1J4JLK8_9EUKA</name>
<dbReference type="VEuPathDB" id="TrichDB:TRFO_34325"/>
<feature type="region of interest" description="Disordered" evidence="1">
    <location>
        <begin position="1138"/>
        <end position="1171"/>
    </location>
</feature>
<keyword evidence="3" id="KW-1185">Reference proteome</keyword>
<evidence type="ECO:0000313" key="2">
    <source>
        <dbReference type="EMBL" id="OHS99287.1"/>
    </source>
</evidence>
<feature type="region of interest" description="Disordered" evidence="1">
    <location>
        <begin position="1210"/>
        <end position="1269"/>
    </location>
</feature>
<feature type="compositionally biased region" description="Polar residues" evidence="1">
    <location>
        <begin position="1159"/>
        <end position="1169"/>
    </location>
</feature>
<reference evidence="2" key="1">
    <citation type="submission" date="2016-10" db="EMBL/GenBank/DDBJ databases">
        <authorList>
            <person name="Benchimol M."/>
            <person name="Almeida L.G."/>
            <person name="Vasconcelos A.T."/>
            <person name="Perreira-Neves A."/>
            <person name="Rosa I.A."/>
            <person name="Tasca T."/>
            <person name="Bogo M.R."/>
            <person name="de Souza W."/>
        </authorList>
    </citation>
    <scope>NUCLEOTIDE SEQUENCE [LARGE SCALE GENOMIC DNA]</scope>
    <source>
        <strain evidence="2">K</strain>
    </source>
</reference>
<evidence type="ECO:0000313" key="3">
    <source>
        <dbReference type="Proteomes" id="UP000179807"/>
    </source>
</evidence>